<organism evidence="2 3">
    <name type="scientific">Portunus trituberculatus</name>
    <name type="common">Swimming crab</name>
    <name type="synonym">Neptunus trituberculatus</name>
    <dbReference type="NCBI Taxonomy" id="210409"/>
    <lineage>
        <taxon>Eukaryota</taxon>
        <taxon>Metazoa</taxon>
        <taxon>Ecdysozoa</taxon>
        <taxon>Arthropoda</taxon>
        <taxon>Crustacea</taxon>
        <taxon>Multicrustacea</taxon>
        <taxon>Malacostraca</taxon>
        <taxon>Eumalacostraca</taxon>
        <taxon>Eucarida</taxon>
        <taxon>Decapoda</taxon>
        <taxon>Pleocyemata</taxon>
        <taxon>Brachyura</taxon>
        <taxon>Eubrachyura</taxon>
        <taxon>Portunoidea</taxon>
        <taxon>Portunidae</taxon>
        <taxon>Portuninae</taxon>
        <taxon>Portunus</taxon>
    </lineage>
</organism>
<dbReference type="Proteomes" id="UP000324222">
    <property type="component" value="Unassembled WGS sequence"/>
</dbReference>
<protein>
    <submittedName>
        <fullName evidence="2">Uncharacterized protein</fullName>
    </submittedName>
</protein>
<keyword evidence="1" id="KW-1133">Transmembrane helix</keyword>
<keyword evidence="1" id="KW-0472">Membrane</keyword>
<gene>
    <name evidence="2" type="ORF">E2C01_019236</name>
</gene>
<comment type="caution">
    <text evidence="2">The sequence shown here is derived from an EMBL/GenBank/DDBJ whole genome shotgun (WGS) entry which is preliminary data.</text>
</comment>
<sequence length="67" mass="7357">MAIDFLMYQGASRHLPPAAPPQASKALVIPQRLTTAQLPMLEWIMVGLVCSATTFFILIEALKMSLL</sequence>
<evidence type="ECO:0000313" key="2">
    <source>
        <dbReference type="EMBL" id="MPC26105.1"/>
    </source>
</evidence>
<name>A0A5B7DXQ4_PORTR</name>
<dbReference type="EMBL" id="VSRR010001555">
    <property type="protein sequence ID" value="MPC26105.1"/>
    <property type="molecule type" value="Genomic_DNA"/>
</dbReference>
<accession>A0A5B7DXQ4</accession>
<reference evidence="2 3" key="1">
    <citation type="submission" date="2019-05" db="EMBL/GenBank/DDBJ databases">
        <title>Another draft genome of Portunus trituberculatus and its Hox gene families provides insights of decapod evolution.</title>
        <authorList>
            <person name="Jeong J.-H."/>
            <person name="Song I."/>
            <person name="Kim S."/>
            <person name="Choi T."/>
            <person name="Kim D."/>
            <person name="Ryu S."/>
            <person name="Kim W."/>
        </authorList>
    </citation>
    <scope>NUCLEOTIDE SEQUENCE [LARGE SCALE GENOMIC DNA]</scope>
    <source>
        <tissue evidence="2">Muscle</tissue>
    </source>
</reference>
<proteinExistence type="predicted"/>
<evidence type="ECO:0000256" key="1">
    <source>
        <dbReference type="SAM" id="Phobius"/>
    </source>
</evidence>
<dbReference type="AlphaFoldDB" id="A0A5B7DXQ4"/>
<evidence type="ECO:0000313" key="3">
    <source>
        <dbReference type="Proteomes" id="UP000324222"/>
    </source>
</evidence>
<keyword evidence="3" id="KW-1185">Reference proteome</keyword>
<keyword evidence="1" id="KW-0812">Transmembrane</keyword>
<feature type="transmembrane region" description="Helical" evidence="1">
    <location>
        <begin position="43"/>
        <end position="62"/>
    </location>
</feature>